<keyword evidence="4" id="KW-0378">Hydrolase</keyword>
<keyword evidence="5" id="KW-0862">Zinc</keyword>
<dbReference type="STRING" id="98765.A0A2R6Q2Q4"/>
<dbReference type="Pfam" id="PF00753">
    <property type="entry name" value="Lactamase_B"/>
    <property type="match status" value="1"/>
</dbReference>
<dbReference type="SUPFAM" id="SSF56281">
    <property type="entry name" value="Metallo-hydrolase/oxidoreductase"/>
    <property type="match status" value="1"/>
</dbReference>
<evidence type="ECO:0000256" key="4">
    <source>
        <dbReference type="ARBA" id="ARBA00022801"/>
    </source>
</evidence>
<keyword evidence="8" id="KW-1185">Reference proteome</keyword>
<dbReference type="GO" id="GO:0046872">
    <property type="term" value="F:metal ion binding"/>
    <property type="evidence" value="ECO:0007669"/>
    <property type="project" value="UniProtKB-KW"/>
</dbReference>
<evidence type="ECO:0000256" key="5">
    <source>
        <dbReference type="ARBA" id="ARBA00022833"/>
    </source>
</evidence>
<evidence type="ECO:0000256" key="3">
    <source>
        <dbReference type="ARBA" id="ARBA00022723"/>
    </source>
</evidence>
<dbReference type="PANTHER" id="PTHR42978:SF2">
    <property type="entry name" value="102 KBASES UNSTABLE REGION: FROM 1 TO 119443"/>
    <property type="match status" value="1"/>
</dbReference>
<evidence type="ECO:0000256" key="2">
    <source>
        <dbReference type="ARBA" id="ARBA00007749"/>
    </source>
</evidence>
<dbReference type="Gene3D" id="3.60.15.10">
    <property type="entry name" value="Ribonuclease Z/Hydroxyacylglutathione hydrolase-like"/>
    <property type="match status" value="1"/>
</dbReference>
<dbReference type="AlphaFoldDB" id="A0A2R6Q2Q4"/>
<dbReference type="OrthoDB" id="10250730at2759"/>
<evidence type="ECO:0000259" key="6">
    <source>
        <dbReference type="SMART" id="SM00849"/>
    </source>
</evidence>
<dbReference type="GO" id="GO:0016787">
    <property type="term" value="F:hydrolase activity"/>
    <property type="evidence" value="ECO:0007669"/>
    <property type="project" value="UniProtKB-KW"/>
</dbReference>
<protein>
    <recommendedName>
        <fullName evidence="6">Metallo-beta-lactamase domain-containing protein</fullName>
    </recommendedName>
</protein>
<gene>
    <name evidence="7" type="ORF">PHLCEN_2v4090</name>
</gene>
<name>A0A2R6Q2Q4_9APHY</name>
<evidence type="ECO:0000313" key="8">
    <source>
        <dbReference type="Proteomes" id="UP000186601"/>
    </source>
</evidence>
<dbReference type="Proteomes" id="UP000186601">
    <property type="component" value="Unassembled WGS sequence"/>
</dbReference>
<dbReference type="PANTHER" id="PTHR42978">
    <property type="entry name" value="QUORUM-QUENCHING LACTONASE YTNP-RELATED-RELATED"/>
    <property type="match status" value="1"/>
</dbReference>
<dbReference type="InterPro" id="IPR001279">
    <property type="entry name" value="Metallo-B-lactamas"/>
</dbReference>
<proteinExistence type="inferred from homology"/>
<comment type="caution">
    <text evidence="7">The sequence shown here is derived from an EMBL/GenBank/DDBJ whole genome shotgun (WGS) entry which is preliminary data.</text>
</comment>
<dbReference type="EMBL" id="MLYV02000405">
    <property type="protein sequence ID" value="PSS00863.1"/>
    <property type="molecule type" value="Genomic_DNA"/>
</dbReference>
<evidence type="ECO:0000313" key="7">
    <source>
        <dbReference type="EMBL" id="PSS00863.1"/>
    </source>
</evidence>
<accession>A0A2R6Q2Q4</accession>
<comment type="similarity">
    <text evidence="2">Belongs to the metallo-beta-lactamase superfamily.</text>
</comment>
<comment type="cofactor">
    <cofactor evidence="1">
        <name>Zn(2+)</name>
        <dbReference type="ChEBI" id="CHEBI:29105"/>
    </cofactor>
</comment>
<dbReference type="SMART" id="SM00849">
    <property type="entry name" value="Lactamase_B"/>
    <property type="match status" value="1"/>
</dbReference>
<dbReference type="InterPro" id="IPR051013">
    <property type="entry name" value="MBL_superfamily_lactonases"/>
</dbReference>
<organism evidence="7 8">
    <name type="scientific">Hermanssonia centrifuga</name>
    <dbReference type="NCBI Taxonomy" id="98765"/>
    <lineage>
        <taxon>Eukaryota</taxon>
        <taxon>Fungi</taxon>
        <taxon>Dikarya</taxon>
        <taxon>Basidiomycota</taxon>
        <taxon>Agaricomycotina</taxon>
        <taxon>Agaricomycetes</taxon>
        <taxon>Polyporales</taxon>
        <taxon>Meruliaceae</taxon>
        <taxon>Hermanssonia</taxon>
    </lineage>
</organism>
<dbReference type="CDD" id="cd07730">
    <property type="entry name" value="metallo-hydrolase-like_MBL-fold"/>
    <property type="match status" value="1"/>
</dbReference>
<evidence type="ECO:0000256" key="1">
    <source>
        <dbReference type="ARBA" id="ARBA00001947"/>
    </source>
</evidence>
<sequence length="333" mass="37514">MSESMPQFPPDTSQQTYLAVQAIVAGRLYLRDKRVFQDSIHLPDSSGFRAPDFCFLIAHPTKGRILFDLGIRKNGKGYPPAVEKLLGIFELECEDDVADTLKKGGIDPTTINTIIYSHLHWDHVGDPTPFTNAQMIIGADAQPLWLEAYPSNPNGRYQELPADRPITYISFDPYTSTHPIISPIGTFEKAIDLFADRTLYLVSAPGHMPGHLAALVRVAPNSFIFLAGDTCHDRQCYDPGERLISQENYMDLETARDTVTKLMRMNREMDEVIVVLAHEKERDGTMPVFPEELGTWVVNEIRKRKASRSLPTIVSTASLILTNYPLVFQERYS</sequence>
<feature type="domain" description="Metallo-beta-lactamase" evidence="6">
    <location>
        <begin position="51"/>
        <end position="278"/>
    </location>
</feature>
<dbReference type="InterPro" id="IPR036866">
    <property type="entry name" value="RibonucZ/Hydroxyglut_hydro"/>
</dbReference>
<reference evidence="7 8" key="1">
    <citation type="submission" date="2018-02" db="EMBL/GenBank/DDBJ databases">
        <title>Genome sequence of the basidiomycete white-rot fungus Phlebia centrifuga.</title>
        <authorList>
            <person name="Granchi Z."/>
            <person name="Peng M."/>
            <person name="de Vries R.P."/>
            <person name="Hilden K."/>
            <person name="Makela M.R."/>
            <person name="Grigoriev I."/>
            <person name="Riley R."/>
        </authorList>
    </citation>
    <scope>NUCLEOTIDE SEQUENCE [LARGE SCALE GENOMIC DNA]</scope>
    <source>
        <strain evidence="7 8">FBCC195</strain>
    </source>
</reference>
<keyword evidence="3" id="KW-0479">Metal-binding</keyword>